<dbReference type="PROSITE" id="PS50977">
    <property type="entry name" value="HTH_TETR_2"/>
    <property type="match status" value="1"/>
</dbReference>
<evidence type="ECO:0000313" key="5">
    <source>
        <dbReference type="Proteomes" id="UP000037179"/>
    </source>
</evidence>
<dbReference type="AlphaFoldDB" id="A0ABC9Z1N9"/>
<evidence type="ECO:0000259" key="3">
    <source>
        <dbReference type="PROSITE" id="PS50977"/>
    </source>
</evidence>
<dbReference type="InterPro" id="IPR050109">
    <property type="entry name" value="HTH-type_TetR-like_transc_reg"/>
</dbReference>
<evidence type="ECO:0000256" key="2">
    <source>
        <dbReference type="PROSITE-ProRule" id="PRU00335"/>
    </source>
</evidence>
<comment type="caution">
    <text evidence="4">The sequence shown here is derived from an EMBL/GenBank/DDBJ whole genome shotgun (WGS) entry which is preliminary data.</text>
</comment>
<feature type="domain" description="HTH tetR-type" evidence="3">
    <location>
        <begin position="32"/>
        <end position="92"/>
    </location>
</feature>
<dbReference type="EMBL" id="BBYQ01000121">
    <property type="protein sequence ID" value="GAP31634.1"/>
    <property type="molecule type" value="Genomic_DNA"/>
</dbReference>
<dbReference type="PANTHER" id="PTHR30055">
    <property type="entry name" value="HTH-TYPE TRANSCRIPTIONAL REGULATOR RUTR"/>
    <property type="match status" value="1"/>
</dbReference>
<keyword evidence="5" id="KW-1185">Reference proteome</keyword>
<reference evidence="4 5" key="2">
    <citation type="journal article" date="2016" name="Genome Announc.">
        <title>Draft Genome Sequence of Erythromycin- and Oxytetracycline-Sensitive Nocardia seriolae Strain U-1 (NBRC 110359).</title>
        <authorList>
            <person name="Imajoh M."/>
            <person name="Sukeda M."/>
            <person name="Shimizu M."/>
            <person name="Yamane J."/>
            <person name="Ohnishi K."/>
            <person name="Oshima S."/>
        </authorList>
    </citation>
    <scope>NUCLEOTIDE SEQUENCE [LARGE SCALE GENOMIC DNA]</scope>
    <source>
        <strain evidence="4 5">U-1</strain>
    </source>
</reference>
<dbReference type="SUPFAM" id="SSF46689">
    <property type="entry name" value="Homeodomain-like"/>
    <property type="match status" value="1"/>
</dbReference>
<keyword evidence="1 2" id="KW-0238">DNA-binding</keyword>
<organism evidence="4 5">
    <name type="scientific">Nocardia seriolae</name>
    <dbReference type="NCBI Taxonomy" id="37332"/>
    <lineage>
        <taxon>Bacteria</taxon>
        <taxon>Bacillati</taxon>
        <taxon>Actinomycetota</taxon>
        <taxon>Actinomycetes</taxon>
        <taxon>Mycobacteriales</taxon>
        <taxon>Nocardiaceae</taxon>
        <taxon>Nocardia</taxon>
    </lineage>
</organism>
<feature type="DNA-binding region" description="H-T-H motif" evidence="2">
    <location>
        <begin position="55"/>
        <end position="74"/>
    </location>
</feature>
<proteinExistence type="predicted"/>
<evidence type="ECO:0000313" key="4">
    <source>
        <dbReference type="EMBL" id="GAP31634.1"/>
    </source>
</evidence>
<accession>A0ABC9Z1N9</accession>
<dbReference type="Pfam" id="PF00440">
    <property type="entry name" value="TetR_N"/>
    <property type="match status" value="1"/>
</dbReference>
<sequence length="221" mass="24177">MPEIGETTLMLVTRADPTVTAEPAAGGPAADSVYRRRLLDAMAEAVRERGYQDTTVADVVRLARTSRRTFYEHFADKQDCFVALLTERNNDTVRKIYAAVDPTAAWDTQVNQAIVAWIEDARADTSSTLAWIRDTPALGERARQLHREAADAFIALIQNLTATPEFQSAGLHPPNRQMATILFGGYRELIASTVEAGRDVTEIIGVAVETALALIGPRPVV</sequence>
<dbReference type="Proteomes" id="UP000037179">
    <property type="component" value="Unassembled WGS sequence"/>
</dbReference>
<name>A0ABC9Z1N9_9NOCA</name>
<reference evidence="5" key="1">
    <citation type="submission" date="2015-07" db="EMBL/GenBank/DDBJ databases">
        <title>Nocardia seriolae U-1 whole genome shotgun sequence.</title>
        <authorList>
            <person name="Imajoh M."/>
            <person name="Fukumoto Y."/>
            <person name="Sukeda M."/>
            <person name="Yamane J."/>
            <person name="Yamasaki K."/>
            <person name="Shimizu M."/>
            <person name="Ohnishi K."/>
            <person name="Oshima S."/>
        </authorList>
    </citation>
    <scope>NUCLEOTIDE SEQUENCE [LARGE SCALE GENOMIC DNA]</scope>
    <source>
        <strain evidence="5">U-1</strain>
    </source>
</reference>
<evidence type="ECO:0000256" key="1">
    <source>
        <dbReference type="ARBA" id="ARBA00023125"/>
    </source>
</evidence>
<dbReference type="InterPro" id="IPR009057">
    <property type="entry name" value="Homeodomain-like_sf"/>
</dbReference>
<gene>
    <name evidence="4" type="ORF">NSK11_contig00121-0021</name>
</gene>
<dbReference type="GO" id="GO:0006355">
    <property type="term" value="P:regulation of DNA-templated transcription"/>
    <property type="evidence" value="ECO:0007669"/>
    <property type="project" value="UniProtKB-ARBA"/>
</dbReference>
<dbReference type="PANTHER" id="PTHR30055:SF187">
    <property type="entry name" value="TRANSCRIPTIONAL REGULATORY PROTEIN"/>
    <property type="match status" value="1"/>
</dbReference>
<protein>
    <submittedName>
        <fullName evidence="4">Transcriptional regulator</fullName>
    </submittedName>
</protein>
<dbReference type="GO" id="GO:0003677">
    <property type="term" value="F:DNA binding"/>
    <property type="evidence" value="ECO:0007669"/>
    <property type="project" value="UniProtKB-UniRule"/>
</dbReference>
<dbReference type="Gene3D" id="1.10.357.10">
    <property type="entry name" value="Tetracycline Repressor, domain 2"/>
    <property type="match status" value="1"/>
</dbReference>
<dbReference type="InterPro" id="IPR001647">
    <property type="entry name" value="HTH_TetR"/>
</dbReference>